<dbReference type="EMBL" id="BROD01000001">
    <property type="protein sequence ID" value="GKX68224.1"/>
    <property type="molecule type" value="Genomic_DNA"/>
</dbReference>
<evidence type="ECO:0000313" key="1">
    <source>
        <dbReference type="EMBL" id="GKX68224.1"/>
    </source>
</evidence>
<comment type="caution">
    <text evidence="1">The sequence shown here is derived from an EMBL/GenBank/DDBJ whole genome shotgun (WGS) entry which is preliminary data.</text>
</comment>
<evidence type="ECO:0000313" key="2">
    <source>
        <dbReference type="Proteomes" id="UP001058074"/>
    </source>
</evidence>
<accession>A0ACB5RGM0</accession>
<protein>
    <submittedName>
        <fullName evidence="1">Uncharacterized protein</fullName>
    </submittedName>
</protein>
<sequence length="531" mass="63196">MELEFGQCLNILLVFRGWSASKLAKEINVDPSYVRRWVRGERIPSLQSEYINKISHAFLHRNQSDSCKANFINELSSIGIYLDNDKEFSILLKEVLKASQIYSLSLNKASKKNETNEKDILGLLECIKTHNTSNLQKGHPYNLSIKKDTIMKFISGRENVLSSFIMLLKKAANNKTLLEKEIYITFQSETNYFEGTPELYSIWTSIIRILLENGWTIHYLYRLNRNTERSLKLVKEIIEWCGFSNKFFPSYFVKYGVENPPVDFIIVKGLGAMHCFGADSNQFVDSAFFYDQSESIDAIYKHVMKMYRQTRSLMTMYNNIEKYWEVVTNKDRYPGDLFVQTSELYSLTIPISLWKKYIDRSIEKEYERKLHLERLNKRIKLFYQDIIKYKVRYFVDLECLLHMIKTGQYLYFNEYQKPELEDIYTHLQYIIYLLETYENFELGILTEKYAKLFQGVHWEVKADTVIISTFDLINNNYIIHYTITEETMANAFHDYYLELWEQIPPKYKDKELVIAWFKDQAQWYKSNILNI</sequence>
<gene>
    <name evidence="1" type="ORF">rsdtw13_34820</name>
</gene>
<keyword evidence="2" id="KW-1185">Reference proteome</keyword>
<proteinExistence type="predicted"/>
<name>A0ACB5RGM0_9CLOT</name>
<organism evidence="1 2">
    <name type="scientific">Inconstantimicrobium mannanitabidum</name>
    <dbReference type="NCBI Taxonomy" id="1604901"/>
    <lineage>
        <taxon>Bacteria</taxon>
        <taxon>Bacillati</taxon>
        <taxon>Bacillota</taxon>
        <taxon>Clostridia</taxon>
        <taxon>Eubacteriales</taxon>
        <taxon>Clostridiaceae</taxon>
        <taxon>Inconstantimicrobium</taxon>
    </lineage>
</organism>
<reference evidence="1" key="1">
    <citation type="journal article" date="2025" name="Int. J. Syst. Evol. Microbiol.">
        <title>Inconstantimicrobium mannanitabidum sp. nov., a novel member of the family Clostridiaceae isolated from anoxic soil under the treatment of reductive soil disinfestation.</title>
        <authorList>
            <person name="Ueki A."/>
            <person name="Tonouchi A."/>
            <person name="Honma S."/>
            <person name="Kaku N."/>
            <person name="Ueki K."/>
        </authorList>
    </citation>
    <scope>NUCLEOTIDE SEQUENCE</scope>
    <source>
        <strain evidence="1">TW13</strain>
    </source>
</reference>
<dbReference type="Proteomes" id="UP001058074">
    <property type="component" value="Unassembled WGS sequence"/>
</dbReference>